<dbReference type="AlphaFoldDB" id="A0A844TDF0"/>
<dbReference type="Pfam" id="PF00668">
    <property type="entry name" value="Condensation"/>
    <property type="match status" value="1"/>
</dbReference>
<feature type="domain" description="Condensation" evidence="1">
    <location>
        <begin position="75"/>
        <end position="343"/>
    </location>
</feature>
<dbReference type="Gene3D" id="3.30.559.10">
    <property type="entry name" value="Chloramphenicol acetyltransferase-like domain"/>
    <property type="match status" value="1"/>
</dbReference>
<dbReference type="Proteomes" id="UP000449969">
    <property type="component" value="Unassembled WGS sequence"/>
</dbReference>
<keyword evidence="2" id="KW-0012">Acyltransferase</keyword>
<dbReference type="InterPro" id="IPR023213">
    <property type="entry name" value="CAT-like_dom_sf"/>
</dbReference>
<gene>
    <name evidence="2" type="ORF">GPL20_21665</name>
</gene>
<evidence type="ECO:0000259" key="1">
    <source>
        <dbReference type="Pfam" id="PF00668"/>
    </source>
</evidence>
<reference evidence="2 3" key="1">
    <citation type="submission" date="2019-12" db="EMBL/GenBank/DDBJ databases">
        <title>Draft genome sequences Bradyrhizobium cajani AMBPC1010, Bradyrhizobium pachyrhizi AMBPC1040 and Bradyrhizobium yuanmingense ALSPC3051, three plant growth promoting strains isolated from nodules of Cajanus cajan L. in Dominican Republic.</title>
        <authorList>
            <person name="Flores-Felix J.D."/>
            <person name="Araujo J."/>
            <person name="Diaz-Alcantara C."/>
            <person name="Gonzalez-Andres F."/>
            <person name="Velazquez E."/>
        </authorList>
    </citation>
    <scope>NUCLEOTIDE SEQUENCE [LARGE SCALE GENOMIC DNA]</scope>
    <source>
        <strain evidence="2 3">1010</strain>
    </source>
</reference>
<accession>A0A844TDF0</accession>
<dbReference type="InterPro" id="IPR001242">
    <property type="entry name" value="Condensation_dom"/>
</dbReference>
<evidence type="ECO:0000313" key="3">
    <source>
        <dbReference type="Proteomes" id="UP000449969"/>
    </source>
</evidence>
<protein>
    <submittedName>
        <fullName evidence="2">Acyltransferase</fullName>
    </submittedName>
</protein>
<dbReference type="GO" id="GO:0016746">
    <property type="term" value="F:acyltransferase activity"/>
    <property type="evidence" value="ECO:0007669"/>
    <property type="project" value="UniProtKB-KW"/>
</dbReference>
<organism evidence="2 3">
    <name type="scientific">Bradyrhizobium cajani</name>
    <dbReference type="NCBI Taxonomy" id="1928661"/>
    <lineage>
        <taxon>Bacteria</taxon>
        <taxon>Pseudomonadati</taxon>
        <taxon>Pseudomonadota</taxon>
        <taxon>Alphaproteobacteria</taxon>
        <taxon>Hyphomicrobiales</taxon>
        <taxon>Nitrobacteraceae</taxon>
        <taxon>Bradyrhizobium</taxon>
    </lineage>
</organism>
<dbReference type="EMBL" id="WQNE01000018">
    <property type="protein sequence ID" value="MVT75615.1"/>
    <property type="molecule type" value="Genomic_DNA"/>
</dbReference>
<dbReference type="Gene3D" id="3.30.559.30">
    <property type="entry name" value="Nonribosomal peptide synthetase, condensation domain"/>
    <property type="match status" value="1"/>
</dbReference>
<proteinExistence type="predicted"/>
<name>A0A844TDF0_9BRAD</name>
<keyword evidence="3" id="KW-1185">Reference proteome</keyword>
<sequence length="474" mass="52566">MPVTDLRPLHDWSGPPATLTLWSPSAASTESAKRAPVSPALPSYEQEQHLRAFRACEQRHEAMARLLVVVWDEPGRCDLRAMTHVVTAHLRRHDTYHSWFEERGEAIVRHVLTDPAAIQMESSTLGEVSAEDWQNHVMATPTPFAWDCFRFGILQRASGFTCFASIDHLHADATVIAFLMTEIRSVYRAVLDGETPLKLGSPGSYLDYCTSQRQRAAKTTLANPEVKQWIAFLHRNNGRMPSFALPLGVLEDRYQAEYLHLDILDDTVMAAFESACHASGARVIGGLLACAALTERELAGRSRYSVITPTTTRRSPQAFRTTGWCVGVVPIDFDVQERMFPELAFIAQRNFDERLCLADVPIELVLELAAGLPTIRSVATGGVMLSYMDVNVPPLSAHIAREWHQGNGRVYINQGMAAQVAVWLFRTQRGLSLTAAYPANGTARASMHRYVKALTGACRRTAGALIPTYSHVGR</sequence>
<evidence type="ECO:0000313" key="2">
    <source>
        <dbReference type="EMBL" id="MVT75615.1"/>
    </source>
</evidence>
<comment type="caution">
    <text evidence="2">The sequence shown here is derived from an EMBL/GenBank/DDBJ whole genome shotgun (WGS) entry which is preliminary data.</text>
</comment>
<keyword evidence="2" id="KW-0808">Transferase</keyword>
<dbReference type="SUPFAM" id="SSF52777">
    <property type="entry name" value="CoA-dependent acyltransferases"/>
    <property type="match status" value="2"/>
</dbReference>